<feature type="compositionally biased region" description="Basic and acidic residues" evidence="1">
    <location>
        <begin position="132"/>
        <end position="151"/>
    </location>
</feature>
<comment type="caution">
    <text evidence="2">The sequence shown here is derived from an EMBL/GenBank/DDBJ whole genome shotgun (WGS) entry which is preliminary data.</text>
</comment>
<dbReference type="AlphaFoldDB" id="A0A4Z2IXS2"/>
<feature type="compositionally biased region" description="Basic and acidic residues" evidence="1">
    <location>
        <begin position="170"/>
        <end position="192"/>
    </location>
</feature>
<organism evidence="2 3">
    <name type="scientific">Liparis tanakae</name>
    <name type="common">Tanaka's snailfish</name>
    <dbReference type="NCBI Taxonomy" id="230148"/>
    <lineage>
        <taxon>Eukaryota</taxon>
        <taxon>Metazoa</taxon>
        <taxon>Chordata</taxon>
        <taxon>Craniata</taxon>
        <taxon>Vertebrata</taxon>
        <taxon>Euteleostomi</taxon>
        <taxon>Actinopterygii</taxon>
        <taxon>Neopterygii</taxon>
        <taxon>Teleostei</taxon>
        <taxon>Neoteleostei</taxon>
        <taxon>Acanthomorphata</taxon>
        <taxon>Eupercaria</taxon>
        <taxon>Perciformes</taxon>
        <taxon>Cottioidei</taxon>
        <taxon>Cottales</taxon>
        <taxon>Liparidae</taxon>
        <taxon>Liparis</taxon>
    </lineage>
</organism>
<feature type="region of interest" description="Disordered" evidence="1">
    <location>
        <begin position="131"/>
        <end position="192"/>
    </location>
</feature>
<name>A0A4Z2IXS2_9TELE</name>
<dbReference type="OrthoDB" id="10641331at2759"/>
<gene>
    <name evidence="2" type="ORF">EYF80_007026</name>
</gene>
<proteinExistence type="predicted"/>
<protein>
    <submittedName>
        <fullName evidence="2">Uncharacterized protein</fullName>
    </submittedName>
</protein>
<reference evidence="2 3" key="1">
    <citation type="submission" date="2019-03" db="EMBL/GenBank/DDBJ databases">
        <title>First draft genome of Liparis tanakae, snailfish: a comprehensive survey of snailfish specific genes.</title>
        <authorList>
            <person name="Kim W."/>
            <person name="Song I."/>
            <person name="Jeong J.-H."/>
            <person name="Kim D."/>
            <person name="Kim S."/>
            <person name="Ryu S."/>
            <person name="Song J.Y."/>
            <person name="Lee S.K."/>
        </authorList>
    </citation>
    <scope>NUCLEOTIDE SEQUENCE [LARGE SCALE GENOMIC DNA]</scope>
    <source>
        <tissue evidence="2">Muscle</tissue>
    </source>
</reference>
<keyword evidence="3" id="KW-1185">Reference proteome</keyword>
<evidence type="ECO:0000256" key="1">
    <source>
        <dbReference type="SAM" id="MobiDB-lite"/>
    </source>
</evidence>
<evidence type="ECO:0000313" key="2">
    <source>
        <dbReference type="EMBL" id="TNN82785.1"/>
    </source>
</evidence>
<dbReference type="Proteomes" id="UP000314294">
    <property type="component" value="Unassembled WGS sequence"/>
</dbReference>
<evidence type="ECO:0000313" key="3">
    <source>
        <dbReference type="Proteomes" id="UP000314294"/>
    </source>
</evidence>
<accession>A0A4Z2IXS2</accession>
<dbReference type="EMBL" id="SRLO01000037">
    <property type="protein sequence ID" value="TNN82785.1"/>
    <property type="molecule type" value="Genomic_DNA"/>
</dbReference>
<sequence length="239" mass="25883">MALFTGVSAFILANKNKAAWLPLRDDDDIADLQSPQETSLLLMEQLGIPAPLERHSGIHAPDLPHTCVSTPLSLGIRIRGVTPELRSLSNSKSWPMKFRFGDTTGRRLRTNRKGRMGLTTAFSASGLITVSSDREAGKEEDSGRERCTGGRRDKRKTGVEGQGLGLMRVPRADGGGEKDTGDGGEAERGEGKRGYAAFPSCSALTSSALFKSLFSEFWPSSNPYPDLRLIKSRAAIFPC</sequence>